<dbReference type="InterPro" id="IPR058548">
    <property type="entry name" value="MlaB-like_STAS"/>
</dbReference>
<protein>
    <submittedName>
        <fullName evidence="2">STAS domain-containing protein</fullName>
    </submittedName>
</protein>
<proteinExistence type="predicted"/>
<feature type="domain" description="MlaB-like STAS" evidence="1">
    <location>
        <begin position="12"/>
        <end position="89"/>
    </location>
</feature>
<dbReference type="Proteomes" id="UP000501602">
    <property type="component" value="Chromosome"/>
</dbReference>
<reference evidence="2 3" key="1">
    <citation type="submission" date="2020-04" db="EMBL/GenBank/DDBJ databases">
        <title>Ferrimonas sp. S7 isolated from sea water.</title>
        <authorList>
            <person name="Bae S.S."/>
            <person name="Baek K."/>
        </authorList>
    </citation>
    <scope>NUCLEOTIDE SEQUENCE [LARGE SCALE GENOMIC DNA]</scope>
    <source>
        <strain evidence="2 3">S7</strain>
    </source>
</reference>
<dbReference type="InterPro" id="IPR036513">
    <property type="entry name" value="STAS_dom_sf"/>
</dbReference>
<evidence type="ECO:0000313" key="2">
    <source>
        <dbReference type="EMBL" id="QIZ77882.1"/>
    </source>
</evidence>
<dbReference type="PANTHER" id="PTHR35849:SF1">
    <property type="entry name" value="INTERMEMBRANE PHOSPHOLIPID TRANSPORT SYSTEM BINDING PROTEIN MLAB"/>
    <property type="match status" value="1"/>
</dbReference>
<dbReference type="AlphaFoldDB" id="A0A6H1UJA5"/>
<gene>
    <name evidence="2" type="ORF">HER31_13855</name>
</gene>
<name>A0A6H1UJA5_9GAMM</name>
<evidence type="ECO:0000259" key="1">
    <source>
        <dbReference type="Pfam" id="PF13466"/>
    </source>
</evidence>
<keyword evidence="3" id="KW-1185">Reference proteome</keyword>
<sequence length="102" mass="11401">MSLQVSLQGSSLKLVGQLTVAEVEQHWPVPEHWFGGKAQQLDLALVDNVDSAGLAWLLELESRQQAAQGEFEWLHCSPKLTQLMTLYDLSLKQQRLVAKTTS</sequence>
<dbReference type="EMBL" id="CP051180">
    <property type="protein sequence ID" value="QIZ77882.1"/>
    <property type="molecule type" value="Genomic_DNA"/>
</dbReference>
<accession>A0A6H1UJA5</accession>
<dbReference type="KEGG" id="fes:HER31_13855"/>
<organism evidence="2 3">
    <name type="scientific">Ferrimonas lipolytica</name>
    <dbReference type="NCBI Taxonomy" id="2724191"/>
    <lineage>
        <taxon>Bacteria</taxon>
        <taxon>Pseudomonadati</taxon>
        <taxon>Pseudomonadota</taxon>
        <taxon>Gammaproteobacteria</taxon>
        <taxon>Alteromonadales</taxon>
        <taxon>Ferrimonadaceae</taxon>
        <taxon>Ferrimonas</taxon>
    </lineage>
</organism>
<dbReference type="SUPFAM" id="SSF52091">
    <property type="entry name" value="SpoIIaa-like"/>
    <property type="match status" value="1"/>
</dbReference>
<dbReference type="Gene3D" id="3.30.750.24">
    <property type="entry name" value="STAS domain"/>
    <property type="match status" value="1"/>
</dbReference>
<dbReference type="PANTHER" id="PTHR35849">
    <property type="entry name" value="BLR2341 PROTEIN"/>
    <property type="match status" value="1"/>
</dbReference>
<dbReference type="RefSeq" id="WP_168661298.1">
    <property type="nucleotide sequence ID" value="NZ_CP051180.1"/>
</dbReference>
<dbReference type="InterPro" id="IPR052746">
    <property type="entry name" value="MlaB_ABC_Transporter"/>
</dbReference>
<dbReference type="Pfam" id="PF13466">
    <property type="entry name" value="STAS_2"/>
    <property type="match status" value="1"/>
</dbReference>
<evidence type="ECO:0000313" key="3">
    <source>
        <dbReference type="Proteomes" id="UP000501602"/>
    </source>
</evidence>